<dbReference type="AlphaFoldDB" id="A0A932MNU6"/>
<protein>
    <submittedName>
        <fullName evidence="1">Uncharacterized protein</fullName>
    </submittedName>
</protein>
<proteinExistence type="predicted"/>
<name>A0A932MNU6_UNCTE</name>
<gene>
    <name evidence="1" type="ORF">HYZ11_02915</name>
</gene>
<organism evidence="1 2">
    <name type="scientific">Tectimicrobiota bacterium</name>
    <dbReference type="NCBI Taxonomy" id="2528274"/>
    <lineage>
        <taxon>Bacteria</taxon>
        <taxon>Pseudomonadati</taxon>
        <taxon>Nitrospinota/Tectimicrobiota group</taxon>
        <taxon>Candidatus Tectimicrobiota</taxon>
    </lineage>
</organism>
<comment type="caution">
    <text evidence="1">The sequence shown here is derived from an EMBL/GenBank/DDBJ whole genome shotgun (WGS) entry which is preliminary data.</text>
</comment>
<evidence type="ECO:0000313" key="1">
    <source>
        <dbReference type="EMBL" id="MBI3126536.1"/>
    </source>
</evidence>
<reference evidence="1" key="1">
    <citation type="submission" date="2020-07" db="EMBL/GenBank/DDBJ databases">
        <title>Huge and variable diversity of episymbiotic CPR bacteria and DPANN archaea in groundwater ecosystems.</title>
        <authorList>
            <person name="He C.Y."/>
            <person name="Keren R."/>
            <person name="Whittaker M."/>
            <person name="Farag I.F."/>
            <person name="Doudna J."/>
            <person name="Cate J.H.D."/>
            <person name="Banfield J.F."/>
        </authorList>
    </citation>
    <scope>NUCLEOTIDE SEQUENCE</scope>
    <source>
        <strain evidence="1">NC_groundwater_763_Ag_S-0.2um_68_21</strain>
    </source>
</reference>
<accession>A0A932MNU6</accession>
<evidence type="ECO:0000313" key="2">
    <source>
        <dbReference type="Proteomes" id="UP000782312"/>
    </source>
</evidence>
<dbReference type="EMBL" id="JACPUR010000004">
    <property type="protein sequence ID" value="MBI3126536.1"/>
    <property type="molecule type" value="Genomic_DNA"/>
</dbReference>
<sequence>MGWSRVNFSQYDDLEKLIGKVQGEYRHDASYDPRVVGRKKEEVKRFKSIKKGDKIVVPCPEYIAIATAGSAEIYDDKAGEQFDLANQRLVKYVRRKNGQIKEYPRSGLTENFLKRLNVRGSTCRDLNDFRDEILGLLSGKDAPPPSIEEELDALAREIPQEEWDKLPRDLSTNLDHYLYGTAKK</sequence>
<dbReference type="Proteomes" id="UP000782312">
    <property type="component" value="Unassembled WGS sequence"/>
</dbReference>